<evidence type="ECO:0008006" key="4">
    <source>
        <dbReference type="Google" id="ProtNLM"/>
    </source>
</evidence>
<accession>A0A4Q9KZ40</accession>
<evidence type="ECO:0000313" key="2">
    <source>
        <dbReference type="EMBL" id="TBT99975.1"/>
    </source>
</evidence>
<dbReference type="EMBL" id="PITI01001786">
    <property type="protein sequence ID" value="TBT99975.1"/>
    <property type="molecule type" value="Genomic_DNA"/>
</dbReference>
<evidence type="ECO:0000256" key="1">
    <source>
        <dbReference type="SAM" id="MobiDB-lite"/>
    </source>
</evidence>
<dbReference type="SUPFAM" id="SSF117281">
    <property type="entry name" value="Kelch motif"/>
    <property type="match status" value="1"/>
</dbReference>
<dbReference type="Proteomes" id="UP000291404">
    <property type="component" value="Unassembled WGS sequence"/>
</dbReference>
<dbReference type="PANTHER" id="PTHR15526">
    <property type="entry name" value="MUSKELIN"/>
    <property type="match status" value="1"/>
</dbReference>
<dbReference type="Gene3D" id="2.120.10.80">
    <property type="entry name" value="Kelch-type beta propeller"/>
    <property type="match status" value="2"/>
</dbReference>
<dbReference type="InterPro" id="IPR052456">
    <property type="entry name" value="CTLH_complex_component"/>
</dbReference>
<feature type="compositionally biased region" description="Polar residues" evidence="1">
    <location>
        <begin position="1"/>
        <end position="14"/>
    </location>
</feature>
<gene>
    <name evidence="2" type="ORF">CWI36_1786p0010</name>
</gene>
<feature type="non-terminal residue" evidence="2">
    <location>
        <position position="1"/>
    </location>
</feature>
<feature type="compositionally biased region" description="Basic and acidic residues" evidence="1">
    <location>
        <begin position="15"/>
        <end position="24"/>
    </location>
</feature>
<feature type="compositionally biased region" description="Low complexity" evidence="1">
    <location>
        <begin position="359"/>
        <end position="389"/>
    </location>
</feature>
<dbReference type="InterPro" id="IPR015915">
    <property type="entry name" value="Kelch-typ_b-propeller"/>
</dbReference>
<sequence length="1034" mass="117111">STSDIKGDNNSTSDIKGDGIKDSNIKGVNNLSSNLDPLSNSTNKQHPLSNSTDKQQGVNNLSSNLDPLNNSTNKQHPLNNTKNTNNTNSYTNPFNIQLQHPLLSTLYSHLNNKKFKEAEYLIKNIKNCKYFKDYINKTGYKIIWYKIPYKEIWPGSRGGHHGVIHKGYLYMYGGWNGTQELCDMWRYRIKGDEEGYDSGGGSCKDIKDYNVNTNMDNSIDNPTPNPNICINNGTTIYNPNTNPNPNPNMCINKGTTINNPNPNPNPNICINNNNSNTNNNVNTSPWYLLSTNTKTQNGPGRRSCHKMCINPLNDSIYVLGRYLPTEYQRESTWLSSDMYRYDIKSDRWETEGEGDSRQQGDSSSISRQQGDSSSNNSISIQQGDSNSINRQHPVNNSISISSRQQGDSSNSNSRQHPVNNSISISSRQHPVSSNSSSTDSLQGVSNSSSYYSSSNSSNTPLSTSTVNNTPINNSSSNSSNNTPLSTSSNNNTPTYTNTPITTYTTRPDNIYDHQMIFYNKITPSFFIYGGRSMLNDTQGYSGLYLYEIISKKWRCIRNDNEQPEFTPWIRGRVGHSVIYIPKGYSSSISSMNGCDFEDMDKDSSKLITTNTDNNLIITTGTNESNTENNTDNTDINLSNNTDINLSNNTNLSNNNTNNNTGTNLSNNTNNNNTDTNTNNNTYTNTNTNTNNNTTNTNIFSCDNSCLFGNFVEYGEVKRAVKLLLKDYDDSLVIIGGQRGKEIFKSMTFYKIESDSVYDVVDMNFIGGDDRVVVRSVLNGRGEIVCLVSNWVEECMDVYVYRLEDGRWCKCEIEDELYDIYEGGDIIDSRDGDRLDRDGLDRDKLEDIYKLGDIDDREYIRGRYGKYNKDKRYVRDKQGRCDKDRNNMCVGGKDKVPMARSAHVFLYDKDTDSYYLYGGNVSTENGDKRVSDMWRMKMKGIEMEKIKVRIVFLIRKYKFMCLLGESIEEALKYLRSEVFECVDHSDNEMVGEFRRLCCEIYKPVRCVSVCEVIEEIGLYFNKSMCMPSENIEDFV</sequence>
<feature type="compositionally biased region" description="Low complexity" evidence="1">
    <location>
        <begin position="29"/>
        <end position="41"/>
    </location>
</feature>
<organism evidence="2 3">
    <name type="scientific">Hamiltosporidium magnivora</name>
    <dbReference type="NCBI Taxonomy" id="148818"/>
    <lineage>
        <taxon>Eukaryota</taxon>
        <taxon>Fungi</taxon>
        <taxon>Fungi incertae sedis</taxon>
        <taxon>Microsporidia</taxon>
        <taxon>Dubosqiidae</taxon>
        <taxon>Hamiltosporidium</taxon>
    </lineage>
</organism>
<feature type="region of interest" description="Disordered" evidence="1">
    <location>
        <begin position="350"/>
        <end position="505"/>
    </location>
</feature>
<dbReference type="InterPro" id="IPR006652">
    <property type="entry name" value="Kelch_1"/>
</dbReference>
<evidence type="ECO:0000313" key="3">
    <source>
        <dbReference type="Proteomes" id="UP000291404"/>
    </source>
</evidence>
<feature type="region of interest" description="Disordered" evidence="1">
    <location>
        <begin position="1"/>
        <end position="92"/>
    </location>
</feature>
<dbReference type="GO" id="GO:0005737">
    <property type="term" value="C:cytoplasm"/>
    <property type="evidence" value="ECO:0007669"/>
    <property type="project" value="TreeGrafter"/>
</dbReference>
<dbReference type="STRING" id="148818.A0A4Q9KZ40"/>
<reference evidence="2 3" key="1">
    <citation type="submission" date="2017-12" db="EMBL/GenBank/DDBJ databases">
        <authorList>
            <person name="Pombert J.-F."/>
            <person name="Haag K.L."/>
            <person name="Ebert D."/>
        </authorList>
    </citation>
    <scope>NUCLEOTIDE SEQUENCE [LARGE SCALE GENOMIC DNA]</scope>
    <source>
        <strain evidence="2">BE-OM-2</strain>
    </source>
</reference>
<dbReference type="AlphaFoldDB" id="A0A4Q9KZ40"/>
<proteinExistence type="predicted"/>
<protein>
    <recommendedName>
        <fullName evidence="4">Muskelin</fullName>
    </recommendedName>
</protein>
<feature type="compositionally biased region" description="Low complexity" evidence="1">
    <location>
        <begin position="444"/>
        <end position="505"/>
    </location>
</feature>
<feature type="compositionally biased region" description="Polar residues" evidence="1">
    <location>
        <begin position="42"/>
        <end position="58"/>
    </location>
</feature>
<name>A0A4Q9KZ40_9MICR</name>
<dbReference type="VEuPathDB" id="MicrosporidiaDB:CWI36_1786p0010"/>
<feature type="region of interest" description="Disordered" evidence="1">
    <location>
        <begin position="618"/>
        <end position="694"/>
    </location>
</feature>
<feature type="compositionally biased region" description="Low complexity" evidence="1">
    <location>
        <begin position="59"/>
        <end position="92"/>
    </location>
</feature>
<dbReference type="Pfam" id="PF01344">
    <property type="entry name" value="Kelch_1"/>
    <property type="match status" value="1"/>
</dbReference>
<feature type="compositionally biased region" description="Polar residues" evidence="1">
    <location>
        <begin position="390"/>
        <end position="443"/>
    </location>
</feature>
<dbReference type="VEuPathDB" id="MicrosporidiaDB:CWI39_0488p0010"/>
<comment type="caution">
    <text evidence="2">The sequence shown here is derived from an EMBL/GenBank/DDBJ whole genome shotgun (WGS) entry which is preliminary data.</text>
</comment>
<dbReference type="PANTHER" id="PTHR15526:SF5">
    <property type="entry name" value="MUSKELIN"/>
    <property type="match status" value="1"/>
</dbReference>
<keyword evidence="3" id="KW-1185">Reference proteome</keyword>